<reference evidence="4 5" key="1">
    <citation type="submission" date="2017-05" db="EMBL/GenBank/DDBJ databases">
        <title>Genome sequence of Acetobacter pasteurianus subsp. pasteurianus strain SRCM101342.</title>
        <authorList>
            <person name="Cho S.H."/>
        </authorList>
    </citation>
    <scope>NUCLEOTIDE SEQUENCE [LARGE SCALE GENOMIC DNA]</scope>
    <source>
        <strain evidence="4 5">SRCM101342</strain>
    </source>
</reference>
<dbReference type="PANTHER" id="PTHR46401">
    <property type="entry name" value="GLYCOSYLTRANSFERASE WBBK-RELATED"/>
    <property type="match status" value="1"/>
</dbReference>
<dbReference type="Pfam" id="PF00534">
    <property type="entry name" value="Glycos_transf_1"/>
    <property type="match status" value="1"/>
</dbReference>
<dbReference type="Pfam" id="PF26334">
    <property type="entry name" value="Gtf3_N"/>
    <property type="match status" value="1"/>
</dbReference>
<feature type="domain" description="Glycosyl transferase family 1" evidence="2">
    <location>
        <begin position="227"/>
        <end position="368"/>
    </location>
</feature>
<proteinExistence type="predicted"/>
<gene>
    <name evidence="4" type="ORF">S1001342_00842</name>
</gene>
<dbReference type="AlphaFoldDB" id="A0A1Y0Y413"/>
<organism evidence="4 5">
    <name type="scientific">Acetobacter pasteurianus subsp. pasteurianus</name>
    <dbReference type="NCBI Taxonomy" id="481145"/>
    <lineage>
        <taxon>Bacteria</taxon>
        <taxon>Pseudomonadati</taxon>
        <taxon>Pseudomonadota</taxon>
        <taxon>Alphaproteobacteria</taxon>
        <taxon>Acetobacterales</taxon>
        <taxon>Acetobacteraceae</taxon>
        <taxon>Acetobacter</taxon>
    </lineage>
</organism>
<dbReference type="GO" id="GO:0016757">
    <property type="term" value="F:glycosyltransferase activity"/>
    <property type="evidence" value="ECO:0007669"/>
    <property type="project" value="UniProtKB-KW"/>
</dbReference>
<evidence type="ECO:0000256" key="1">
    <source>
        <dbReference type="ARBA" id="ARBA00022679"/>
    </source>
</evidence>
<keyword evidence="1 4" id="KW-0808">Transferase</keyword>
<dbReference type="RefSeq" id="WP_197687361.1">
    <property type="nucleotide sequence ID" value="NZ_CP021509.1"/>
</dbReference>
<sequence length="411" mass="46220">MTHTQSANFPLFMDISRLLSRAGHSVPTGIDRTEYEYAAYLNKHWGDSLVFVAYHPIRGICPVDHSEASRFLSLTAALWNGENVKPTVLKWMARKMLFSLSFSHAITHKSHGKSSAFYLLLSHHHLMKEHAIQRFLGQTNARLVVMIHDIIPIEFPEYSRPGEDKRHLQRLKTVARLADAVIVPTESVKQSLRPFMPAQLPIQTIAHGLHIWGLEKTVQNPNITIPSKPYFVCIGTIEPRKNHLLLLNIWRNLAHSLGKDTPELIIIGRRGWENENILDMLERCPALQDNVQEYNALNDQQVVHLLRHARALLFPSFTEGFGLPLLEALAVQTPVVCSDISVFKEVAGAAATYLDPLDGPAWTRAIIDLGSCAENKTRKDRTSCEASATVSPWPSQVQLGLEFLNAINVNH</sequence>
<dbReference type="EMBL" id="CP021509">
    <property type="protein sequence ID" value="ARW47197.1"/>
    <property type="molecule type" value="Genomic_DNA"/>
</dbReference>
<dbReference type="Proteomes" id="UP000196205">
    <property type="component" value="Chromosome"/>
</dbReference>
<evidence type="ECO:0000259" key="3">
    <source>
        <dbReference type="Pfam" id="PF26334"/>
    </source>
</evidence>
<dbReference type="Gene3D" id="3.40.50.2000">
    <property type="entry name" value="Glycogen Phosphorylase B"/>
    <property type="match status" value="1"/>
</dbReference>
<evidence type="ECO:0000313" key="4">
    <source>
        <dbReference type="EMBL" id="ARW47197.1"/>
    </source>
</evidence>
<dbReference type="CDD" id="cd03809">
    <property type="entry name" value="GT4_MtfB-like"/>
    <property type="match status" value="1"/>
</dbReference>
<keyword evidence="4" id="KW-0328">Glycosyltransferase</keyword>
<dbReference type="EC" id="2.4.1.-" evidence="4"/>
<protein>
    <submittedName>
        <fullName evidence="4">Protein RfbU</fullName>
        <ecNumber evidence="4">2.4.1.-</ecNumber>
    </submittedName>
</protein>
<accession>A0A1Y0Y413</accession>
<dbReference type="InterPro" id="IPR058591">
    <property type="entry name" value="Gtf3_N"/>
</dbReference>
<dbReference type="PANTHER" id="PTHR46401:SF2">
    <property type="entry name" value="GLYCOSYLTRANSFERASE WBBK-RELATED"/>
    <property type="match status" value="1"/>
</dbReference>
<dbReference type="InterPro" id="IPR001296">
    <property type="entry name" value="Glyco_trans_1"/>
</dbReference>
<evidence type="ECO:0000313" key="5">
    <source>
        <dbReference type="Proteomes" id="UP000196205"/>
    </source>
</evidence>
<feature type="domain" description="Glucosyltransferase 3-like N-terminal" evidence="3">
    <location>
        <begin position="127"/>
        <end position="193"/>
    </location>
</feature>
<evidence type="ECO:0000259" key="2">
    <source>
        <dbReference type="Pfam" id="PF00534"/>
    </source>
</evidence>
<name>A0A1Y0Y413_ACEPA</name>
<dbReference type="SUPFAM" id="SSF53756">
    <property type="entry name" value="UDP-Glycosyltransferase/glycogen phosphorylase"/>
    <property type="match status" value="1"/>
</dbReference>